<organism evidence="1 2">
    <name type="scientific">Ascaris lumbricoides</name>
    <name type="common">Giant roundworm</name>
    <dbReference type="NCBI Taxonomy" id="6252"/>
    <lineage>
        <taxon>Eukaryota</taxon>
        <taxon>Metazoa</taxon>
        <taxon>Ecdysozoa</taxon>
        <taxon>Nematoda</taxon>
        <taxon>Chromadorea</taxon>
        <taxon>Rhabditida</taxon>
        <taxon>Spirurina</taxon>
        <taxon>Ascaridomorpha</taxon>
        <taxon>Ascaridoidea</taxon>
        <taxon>Ascarididae</taxon>
        <taxon>Ascaris</taxon>
    </lineage>
</organism>
<protein>
    <submittedName>
        <fullName evidence="2">Ovule protein</fullName>
    </submittedName>
</protein>
<reference evidence="2" key="1">
    <citation type="submission" date="2017-02" db="UniProtKB">
        <authorList>
            <consortium name="WormBaseParasite"/>
        </authorList>
    </citation>
    <scope>IDENTIFICATION</scope>
</reference>
<accession>A0A0M3I7G4</accession>
<evidence type="ECO:0000313" key="2">
    <source>
        <dbReference type="WBParaSite" id="ALUE_0001312101-mRNA-1"/>
    </source>
</evidence>
<evidence type="ECO:0000313" key="1">
    <source>
        <dbReference type="Proteomes" id="UP000036681"/>
    </source>
</evidence>
<sequence>MGLESLPTLLKAEVYYGFTSESTSFIRSPMGMHVECCIANGHPKKHNIFNLLPVILYLTIPFRENHLPFQDNGGHSCLPNLFIWFRYPYSIVSHGYVWANTLNLSDLLRFLVESAIN</sequence>
<dbReference type="AlphaFoldDB" id="A0A0M3I7G4"/>
<name>A0A0M3I7G4_ASCLU</name>
<proteinExistence type="predicted"/>
<dbReference type="WBParaSite" id="ALUE_0001312101-mRNA-1">
    <property type="protein sequence ID" value="ALUE_0001312101-mRNA-1"/>
    <property type="gene ID" value="ALUE_0001312101"/>
</dbReference>
<keyword evidence="1" id="KW-1185">Reference proteome</keyword>
<dbReference type="Proteomes" id="UP000036681">
    <property type="component" value="Unplaced"/>
</dbReference>